<dbReference type="EMBL" id="FPBV01000004">
    <property type="protein sequence ID" value="SFU56864.1"/>
    <property type="molecule type" value="Genomic_DNA"/>
</dbReference>
<feature type="binding site" evidence="13">
    <location>
        <position position="38"/>
    </location>
    <ligand>
        <name>ATP</name>
        <dbReference type="ChEBI" id="CHEBI:30616"/>
    </ligand>
</feature>
<dbReference type="STRING" id="392015.SAMN05421543_10435"/>
<feature type="domain" description="PASTA" evidence="17">
    <location>
        <begin position="417"/>
        <end position="486"/>
    </location>
</feature>
<feature type="compositionally biased region" description="Polar residues" evidence="14">
    <location>
        <begin position="381"/>
        <end position="390"/>
    </location>
</feature>
<dbReference type="Gene3D" id="3.30.10.20">
    <property type="match status" value="3"/>
</dbReference>
<keyword evidence="15" id="KW-0812">Transmembrane</keyword>
<dbReference type="NCBIfam" id="NF033483">
    <property type="entry name" value="PknB_PASTA_kin"/>
    <property type="match status" value="1"/>
</dbReference>
<feature type="compositionally biased region" description="Polar residues" evidence="14">
    <location>
        <begin position="564"/>
        <end position="579"/>
    </location>
</feature>
<evidence type="ECO:0000256" key="8">
    <source>
        <dbReference type="ARBA" id="ARBA00022968"/>
    </source>
</evidence>
<dbReference type="PANTHER" id="PTHR43289:SF34">
    <property type="entry name" value="SERINE_THREONINE-PROTEIN KINASE YBDM-RELATED"/>
    <property type="match status" value="1"/>
</dbReference>
<gene>
    <name evidence="18" type="ORF">SAMN05421543_10435</name>
</gene>
<dbReference type="Pfam" id="PF00069">
    <property type="entry name" value="Pkinase"/>
    <property type="match status" value="1"/>
</dbReference>
<protein>
    <recommendedName>
        <fullName evidence="12">Serine/threonine-protein kinase PrkC</fullName>
        <ecNumber evidence="1">2.7.11.1</ecNumber>
    </recommendedName>
</protein>
<dbReference type="Gene3D" id="3.30.200.20">
    <property type="entry name" value="Phosphorylase Kinase, domain 1"/>
    <property type="match status" value="1"/>
</dbReference>
<evidence type="ECO:0000313" key="18">
    <source>
        <dbReference type="EMBL" id="SFU56864.1"/>
    </source>
</evidence>
<reference evidence="19" key="1">
    <citation type="submission" date="2016-10" db="EMBL/GenBank/DDBJ databases">
        <authorList>
            <person name="Varghese N."/>
        </authorList>
    </citation>
    <scope>NUCLEOTIDE SEQUENCE [LARGE SCALE GENOMIC DNA]</scope>
    <source>
        <strain evidence="19">DSM 17980</strain>
    </source>
</reference>
<evidence type="ECO:0000256" key="2">
    <source>
        <dbReference type="ARBA" id="ARBA00022527"/>
    </source>
</evidence>
<dbReference type="RefSeq" id="WP_139234567.1">
    <property type="nucleotide sequence ID" value="NZ_FPBV01000004.1"/>
</dbReference>
<feature type="region of interest" description="Disordered" evidence="14">
    <location>
        <begin position="381"/>
        <end position="404"/>
    </location>
</feature>
<dbReference type="InterPro" id="IPR000719">
    <property type="entry name" value="Prot_kinase_dom"/>
</dbReference>
<feature type="transmembrane region" description="Helical" evidence="15">
    <location>
        <begin position="323"/>
        <end position="345"/>
    </location>
</feature>
<feature type="domain" description="PASTA" evidence="17">
    <location>
        <begin position="487"/>
        <end position="552"/>
    </location>
</feature>
<dbReference type="Proteomes" id="UP000183508">
    <property type="component" value="Unassembled WGS sequence"/>
</dbReference>
<evidence type="ECO:0000256" key="7">
    <source>
        <dbReference type="ARBA" id="ARBA00022840"/>
    </source>
</evidence>
<feature type="domain" description="Protein kinase" evidence="16">
    <location>
        <begin position="9"/>
        <end position="277"/>
    </location>
</feature>
<dbReference type="GO" id="GO:0071224">
    <property type="term" value="P:cellular response to peptidoglycan"/>
    <property type="evidence" value="ECO:0007669"/>
    <property type="project" value="UniProtKB-ARBA"/>
</dbReference>
<dbReference type="PROSITE" id="PS50011">
    <property type="entry name" value="PROTEIN_KINASE_DOM"/>
    <property type="match status" value="1"/>
</dbReference>
<dbReference type="PROSITE" id="PS00107">
    <property type="entry name" value="PROTEIN_KINASE_ATP"/>
    <property type="match status" value="1"/>
</dbReference>
<keyword evidence="19" id="KW-1185">Reference proteome</keyword>
<keyword evidence="15" id="KW-1133">Transmembrane helix</keyword>
<dbReference type="eggNOG" id="COG0515">
    <property type="taxonomic scope" value="Bacteria"/>
</dbReference>
<dbReference type="GO" id="GO:0007165">
    <property type="term" value="P:signal transduction"/>
    <property type="evidence" value="ECO:0007669"/>
    <property type="project" value="UniProtKB-ARBA"/>
</dbReference>
<dbReference type="SMART" id="SM00220">
    <property type="entry name" value="S_TKc"/>
    <property type="match status" value="1"/>
</dbReference>
<keyword evidence="8" id="KW-0735">Signal-anchor</keyword>
<proteinExistence type="predicted"/>
<keyword evidence="15" id="KW-0472">Membrane</keyword>
<dbReference type="AlphaFoldDB" id="A0A1I7H850"/>
<evidence type="ECO:0000256" key="4">
    <source>
        <dbReference type="ARBA" id="ARBA00022679"/>
    </source>
</evidence>
<dbReference type="PROSITE" id="PS51178">
    <property type="entry name" value="PASTA"/>
    <property type="match status" value="3"/>
</dbReference>
<evidence type="ECO:0000256" key="13">
    <source>
        <dbReference type="PROSITE-ProRule" id="PRU10141"/>
    </source>
</evidence>
<keyword evidence="4" id="KW-0808">Transferase</keyword>
<evidence type="ECO:0000256" key="15">
    <source>
        <dbReference type="SAM" id="Phobius"/>
    </source>
</evidence>
<keyword evidence="2 18" id="KW-0723">Serine/threonine-protein kinase</keyword>
<dbReference type="InterPro" id="IPR011009">
    <property type="entry name" value="Kinase-like_dom_sf"/>
</dbReference>
<dbReference type="GO" id="GO:0004674">
    <property type="term" value="F:protein serine/threonine kinase activity"/>
    <property type="evidence" value="ECO:0007669"/>
    <property type="project" value="UniProtKB-KW"/>
</dbReference>
<evidence type="ECO:0000259" key="17">
    <source>
        <dbReference type="PROSITE" id="PS51178"/>
    </source>
</evidence>
<dbReference type="InterPro" id="IPR017441">
    <property type="entry name" value="Protein_kinase_ATP_BS"/>
</dbReference>
<evidence type="ECO:0000256" key="10">
    <source>
        <dbReference type="ARBA" id="ARBA00048679"/>
    </source>
</evidence>
<dbReference type="SMART" id="SM00740">
    <property type="entry name" value="PASTA"/>
    <property type="match status" value="3"/>
</dbReference>
<dbReference type="PANTHER" id="PTHR43289">
    <property type="entry name" value="MITOGEN-ACTIVATED PROTEIN KINASE KINASE KINASE 20-RELATED"/>
    <property type="match status" value="1"/>
</dbReference>
<evidence type="ECO:0000256" key="6">
    <source>
        <dbReference type="ARBA" id="ARBA00022777"/>
    </source>
</evidence>
<keyword evidence="6 18" id="KW-0418">Kinase</keyword>
<dbReference type="Gene3D" id="1.10.510.10">
    <property type="entry name" value="Transferase(Phosphotransferase) domain 1"/>
    <property type="match status" value="1"/>
</dbReference>
<feature type="region of interest" description="Disordered" evidence="14">
    <location>
        <begin position="556"/>
        <end position="579"/>
    </location>
</feature>
<dbReference type="Pfam" id="PF03793">
    <property type="entry name" value="PASTA"/>
    <property type="match status" value="3"/>
</dbReference>
<feature type="domain" description="PASTA" evidence="17">
    <location>
        <begin position="350"/>
        <end position="416"/>
    </location>
</feature>
<evidence type="ECO:0000256" key="14">
    <source>
        <dbReference type="SAM" id="MobiDB-lite"/>
    </source>
</evidence>
<comment type="catalytic activity">
    <reaction evidence="10">
        <text>L-seryl-[protein] + ATP = O-phospho-L-seryl-[protein] + ADP + H(+)</text>
        <dbReference type="Rhea" id="RHEA:17989"/>
        <dbReference type="Rhea" id="RHEA-COMP:9863"/>
        <dbReference type="Rhea" id="RHEA-COMP:11604"/>
        <dbReference type="ChEBI" id="CHEBI:15378"/>
        <dbReference type="ChEBI" id="CHEBI:29999"/>
        <dbReference type="ChEBI" id="CHEBI:30616"/>
        <dbReference type="ChEBI" id="CHEBI:83421"/>
        <dbReference type="ChEBI" id="CHEBI:456216"/>
        <dbReference type="EC" id="2.7.11.1"/>
    </reaction>
</comment>
<organism evidence="18 19">
    <name type="scientific">Alicyclobacillus macrosporangiidus</name>
    <dbReference type="NCBI Taxonomy" id="392015"/>
    <lineage>
        <taxon>Bacteria</taxon>
        <taxon>Bacillati</taxon>
        <taxon>Bacillota</taxon>
        <taxon>Bacilli</taxon>
        <taxon>Bacillales</taxon>
        <taxon>Alicyclobacillaceae</taxon>
        <taxon>Alicyclobacillus</taxon>
    </lineage>
</organism>
<dbReference type="InterPro" id="IPR005543">
    <property type="entry name" value="PASTA_dom"/>
</dbReference>
<dbReference type="PROSITE" id="PS00108">
    <property type="entry name" value="PROTEIN_KINASE_ST"/>
    <property type="match status" value="1"/>
</dbReference>
<dbReference type="InterPro" id="IPR008271">
    <property type="entry name" value="Ser/Thr_kinase_AS"/>
</dbReference>
<keyword evidence="5 13" id="KW-0547">Nucleotide-binding</keyword>
<dbReference type="FunFam" id="1.10.510.10:FF:000021">
    <property type="entry name" value="Serine/threonine protein kinase"/>
    <property type="match status" value="1"/>
</dbReference>
<accession>A0A1I7H850</accession>
<evidence type="ECO:0000256" key="9">
    <source>
        <dbReference type="ARBA" id="ARBA00047899"/>
    </source>
</evidence>
<dbReference type="CDD" id="cd06577">
    <property type="entry name" value="PASTA_pknB"/>
    <property type="match status" value="3"/>
</dbReference>
<evidence type="ECO:0000256" key="1">
    <source>
        <dbReference type="ARBA" id="ARBA00012513"/>
    </source>
</evidence>
<evidence type="ECO:0000256" key="11">
    <source>
        <dbReference type="ARBA" id="ARBA00060432"/>
    </source>
</evidence>
<keyword evidence="3" id="KW-0309">Germination</keyword>
<sequence length="655" mass="71328">MSRLLGGRYDLQEEIGGGGMAVVYRAIDTWLGRQVAVKMLRTQFAGDEEFVRRFRREAQSAASLSHPNIVNLYDMGITEDGQHYIVMEYVDGPTLKEVIRDRGPLPVKEALDITMQICDALEHAHDHGIIHRDIKPHNILLTKTGQVKVTDFGIARASTTNTITHHQGDSVLGSVHYFSPEQARGAATDVKSDIYSLGVVMYEMLTRQLPFSGDSPVSVALKHLRDKFTDPREINPAVPQSVENIILRCLVKAPEHRYPNMRAVKRDLEDALIHPNVPKFQVPDDATEATIAVPLVGPGRMAADGMEAEATDNGKKRRRWWKALLWSGVALVVVCIGALAAYYIVMDLIQVPNVNMPDVRGKTVAQAESILHQAGFNQIDEQQGVNNSPAGTVYDQDPPGNSEVKPGRAVTLWVSKGPQQVQMPDLSGVPVDEAIQQLKNLGLSPDNITKQTVQNSQFGAGLVVSTNPPKGTMVGLDAKVVLQVSDGAMTTVPSVVGLSLDDAKKALAAAQLNYQVVRMQYPVKDNQVFKIVPYQAGAQVPVGSTITLYVADNSGESGGGLNTPPDNTTGDGNPSGDGQQVKTFQVTVTDKSHKALHVQIYKSDAASARQMVVDEVIRNDKQWTVNVVVTPDTPGQILVYEDGRLEKTYNVPYGS</sequence>
<evidence type="ECO:0000259" key="16">
    <source>
        <dbReference type="PROSITE" id="PS50011"/>
    </source>
</evidence>
<keyword evidence="7 13" id="KW-0067">ATP-binding</keyword>
<comment type="subcellular location">
    <subcellularLocation>
        <location evidence="11">Spore membrane</location>
        <topology evidence="11">Single-pass type II membrane protein</topology>
    </subcellularLocation>
</comment>
<dbReference type="CDD" id="cd14014">
    <property type="entry name" value="STKc_PknB_like"/>
    <property type="match status" value="1"/>
</dbReference>
<dbReference type="OrthoDB" id="9788659at2"/>
<dbReference type="EC" id="2.7.11.1" evidence="1"/>
<evidence type="ECO:0000256" key="3">
    <source>
        <dbReference type="ARBA" id="ARBA00022544"/>
    </source>
</evidence>
<dbReference type="GO" id="GO:0009847">
    <property type="term" value="P:spore germination"/>
    <property type="evidence" value="ECO:0007669"/>
    <property type="project" value="UniProtKB-ARBA"/>
</dbReference>
<dbReference type="SUPFAM" id="SSF56112">
    <property type="entry name" value="Protein kinase-like (PK-like)"/>
    <property type="match status" value="1"/>
</dbReference>
<evidence type="ECO:0000256" key="5">
    <source>
        <dbReference type="ARBA" id="ARBA00022741"/>
    </source>
</evidence>
<dbReference type="Gene3D" id="2.60.40.2560">
    <property type="match status" value="1"/>
</dbReference>
<comment type="catalytic activity">
    <reaction evidence="9">
        <text>L-threonyl-[protein] + ATP = O-phospho-L-threonyl-[protein] + ADP + H(+)</text>
        <dbReference type="Rhea" id="RHEA:46608"/>
        <dbReference type="Rhea" id="RHEA-COMP:11060"/>
        <dbReference type="Rhea" id="RHEA-COMP:11605"/>
        <dbReference type="ChEBI" id="CHEBI:15378"/>
        <dbReference type="ChEBI" id="CHEBI:30013"/>
        <dbReference type="ChEBI" id="CHEBI:30616"/>
        <dbReference type="ChEBI" id="CHEBI:61977"/>
        <dbReference type="ChEBI" id="CHEBI:456216"/>
        <dbReference type="EC" id="2.7.11.1"/>
    </reaction>
</comment>
<dbReference type="GO" id="GO:0005524">
    <property type="term" value="F:ATP binding"/>
    <property type="evidence" value="ECO:0007669"/>
    <property type="project" value="UniProtKB-UniRule"/>
</dbReference>
<evidence type="ECO:0000313" key="19">
    <source>
        <dbReference type="Proteomes" id="UP000183508"/>
    </source>
</evidence>
<dbReference type="FunFam" id="3.30.200.20:FF:000035">
    <property type="entry name" value="Serine/threonine protein kinase Stk1"/>
    <property type="match status" value="1"/>
</dbReference>
<name>A0A1I7H850_9BACL</name>
<evidence type="ECO:0000256" key="12">
    <source>
        <dbReference type="ARBA" id="ARBA00070041"/>
    </source>
</evidence>